<evidence type="ECO:0000313" key="1">
    <source>
        <dbReference type="EMBL" id="CAI8023706.1"/>
    </source>
</evidence>
<dbReference type="EMBL" id="CASHTH010002026">
    <property type="protein sequence ID" value="CAI8023706.1"/>
    <property type="molecule type" value="Genomic_DNA"/>
</dbReference>
<dbReference type="Proteomes" id="UP001174909">
    <property type="component" value="Unassembled WGS sequence"/>
</dbReference>
<name>A0AA35S870_GEOBA</name>
<sequence>MDRDWRYQGELQWEQSSVDLQTQCHSQIQFR</sequence>
<keyword evidence="2" id="KW-1185">Reference proteome</keyword>
<reference evidence="1" key="1">
    <citation type="submission" date="2023-03" db="EMBL/GenBank/DDBJ databases">
        <authorList>
            <person name="Steffen K."/>
            <person name="Cardenas P."/>
        </authorList>
    </citation>
    <scope>NUCLEOTIDE SEQUENCE</scope>
</reference>
<evidence type="ECO:0000313" key="2">
    <source>
        <dbReference type="Proteomes" id="UP001174909"/>
    </source>
</evidence>
<organism evidence="1 2">
    <name type="scientific">Geodia barretti</name>
    <name type="common">Barrett's horny sponge</name>
    <dbReference type="NCBI Taxonomy" id="519541"/>
    <lineage>
        <taxon>Eukaryota</taxon>
        <taxon>Metazoa</taxon>
        <taxon>Porifera</taxon>
        <taxon>Demospongiae</taxon>
        <taxon>Heteroscleromorpha</taxon>
        <taxon>Tetractinellida</taxon>
        <taxon>Astrophorina</taxon>
        <taxon>Geodiidae</taxon>
        <taxon>Geodia</taxon>
    </lineage>
</organism>
<proteinExistence type="predicted"/>
<protein>
    <submittedName>
        <fullName evidence="1">Uncharacterized protein</fullName>
    </submittedName>
</protein>
<dbReference type="AlphaFoldDB" id="A0AA35S870"/>
<comment type="caution">
    <text evidence="1">The sequence shown here is derived from an EMBL/GenBank/DDBJ whole genome shotgun (WGS) entry which is preliminary data.</text>
</comment>
<gene>
    <name evidence="1" type="ORF">GBAR_LOCUS13829</name>
</gene>
<accession>A0AA35S870</accession>